<evidence type="ECO:0000256" key="1">
    <source>
        <dbReference type="ARBA" id="ARBA00022676"/>
    </source>
</evidence>
<evidence type="ECO:0000313" key="8">
    <source>
        <dbReference type="EMBL" id="ABG04294.1"/>
    </source>
</evidence>
<dbReference type="GO" id="GO:0046872">
    <property type="term" value="F:metal ion binding"/>
    <property type="evidence" value="ECO:0007669"/>
    <property type="project" value="UniProtKB-KW"/>
</dbReference>
<reference evidence="8 9" key="1">
    <citation type="submission" date="2006-06" db="EMBL/GenBank/DDBJ databases">
        <title>Complete sequence of Rubrobacter xylanophilus DSM 9941.</title>
        <authorList>
            <consortium name="US DOE Joint Genome Institute"/>
            <person name="Copeland A."/>
            <person name="Lucas S."/>
            <person name="Lapidus A."/>
            <person name="Barry K."/>
            <person name="Detter J.C."/>
            <person name="Glavina del Rio T."/>
            <person name="Hammon N."/>
            <person name="Israni S."/>
            <person name="Dalin E."/>
            <person name="Tice H."/>
            <person name="Pitluck S."/>
            <person name="Munk A.C."/>
            <person name="Brettin T."/>
            <person name="Bruce D."/>
            <person name="Han C."/>
            <person name="Tapia R."/>
            <person name="Gilna P."/>
            <person name="Schmutz J."/>
            <person name="Larimer F."/>
            <person name="Land M."/>
            <person name="Hauser L."/>
            <person name="Kyrpides N."/>
            <person name="Lykidis A."/>
            <person name="da Costa M.S."/>
            <person name="Rainey F.A."/>
            <person name="Empadinhas N."/>
            <person name="Jolivet E."/>
            <person name="Battista J.R."/>
            <person name="Richardson P."/>
        </authorList>
    </citation>
    <scope>NUCLEOTIDE SEQUENCE [LARGE SCALE GENOMIC DNA]</scope>
    <source>
        <strain evidence="9">DSM 9941 / NBRC 16129 / PRD-1</strain>
    </source>
</reference>
<gene>
    <name evidence="6" type="primary">tgt</name>
    <name evidence="8" type="ordered locus">Rxyl_1330</name>
</gene>
<comment type="catalytic activity">
    <reaction evidence="5 6">
        <text>7-aminomethyl-7-carbaguanine + guanosine(34) in tRNA = 7-aminomethyl-7-carbaguanosine(34) in tRNA + guanine</text>
        <dbReference type="Rhea" id="RHEA:24104"/>
        <dbReference type="Rhea" id="RHEA-COMP:10341"/>
        <dbReference type="Rhea" id="RHEA-COMP:10342"/>
        <dbReference type="ChEBI" id="CHEBI:16235"/>
        <dbReference type="ChEBI" id="CHEBI:58703"/>
        <dbReference type="ChEBI" id="CHEBI:74269"/>
        <dbReference type="ChEBI" id="CHEBI:82833"/>
        <dbReference type="EC" id="2.4.2.29"/>
    </reaction>
</comment>
<keyword evidence="4 6" id="KW-0671">Queuosine biosynthesis</keyword>
<dbReference type="KEGG" id="rxy:Rxyl_1330"/>
<feature type="binding site" evidence="6">
    <location>
        <position position="139"/>
    </location>
    <ligand>
        <name>substrate</name>
    </ligand>
</feature>
<evidence type="ECO:0000256" key="3">
    <source>
        <dbReference type="ARBA" id="ARBA00022694"/>
    </source>
</evidence>
<feature type="region of interest" description="RNA binding; important for wobble base 34 recognition" evidence="6">
    <location>
        <begin position="263"/>
        <end position="267"/>
    </location>
</feature>
<keyword evidence="6" id="KW-0862">Zinc</keyword>
<comment type="function">
    <text evidence="6">Catalyzes the base-exchange of a guanine (G) residue with the queuine precursor 7-aminomethyl-7-deazaguanine (PreQ1) at position 34 (anticodon wobble position) in tRNAs with GU(N) anticodons (tRNA-Asp, -Asn, -His and -Tyr). Catalysis occurs through a double-displacement mechanism. The nucleophile active site attacks the C1' of nucleotide 34 to detach the guanine base from the RNA, forming a covalent enzyme-RNA intermediate. The proton acceptor active site deprotonates the incoming PreQ1, allowing a nucleophilic attack on the C1' of the ribose to form the product. After dissociation, two additional enzymatic reactions on the tRNA convert PreQ1 to queuine (Q), resulting in the hypermodified nucleoside queuosine (7-(((4,5-cis-dihydroxy-2-cyclopenten-1-yl)amino)methyl)-7-deazaguanosine).</text>
</comment>
<evidence type="ECO:0000256" key="5">
    <source>
        <dbReference type="ARBA" id="ARBA00050112"/>
    </source>
</evidence>
<comment type="cofactor">
    <cofactor evidence="6">
        <name>Zn(2+)</name>
        <dbReference type="ChEBI" id="CHEBI:29105"/>
    </cofactor>
    <text evidence="6">Binds 1 zinc ion per subunit.</text>
</comment>
<accession>Q1AWD4</accession>
<dbReference type="Gene3D" id="3.20.20.105">
    <property type="entry name" value="Queuine tRNA-ribosyltransferase-like"/>
    <property type="match status" value="1"/>
</dbReference>
<dbReference type="NCBIfam" id="TIGR00430">
    <property type="entry name" value="Q_tRNA_tgt"/>
    <property type="match status" value="1"/>
</dbReference>
<dbReference type="InterPro" id="IPR002616">
    <property type="entry name" value="tRNA_ribo_trans-like"/>
</dbReference>
<feature type="binding site" evidence="6">
    <location>
        <position position="301"/>
    </location>
    <ligand>
        <name>Zn(2+)</name>
        <dbReference type="ChEBI" id="CHEBI:29105"/>
    </ligand>
</feature>
<dbReference type="Pfam" id="PF01702">
    <property type="entry name" value="TGT"/>
    <property type="match status" value="1"/>
</dbReference>
<organism evidence="8 9">
    <name type="scientific">Rubrobacter xylanophilus (strain DSM 9941 / JCM 11954 / NBRC 16129 / PRD-1)</name>
    <dbReference type="NCBI Taxonomy" id="266117"/>
    <lineage>
        <taxon>Bacteria</taxon>
        <taxon>Bacillati</taxon>
        <taxon>Actinomycetota</taxon>
        <taxon>Rubrobacteria</taxon>
        <taxon>Rubrobacterales</taxon>
        <taxon>Rubrobacteraceae</taxon>
        <taxon>Rubrobacter</taxon>
    </lineage>
</organism>
<evidence type="ECO:0000256" key="6">
    <source>
        <dbReference type="HAMAP-Rule" id="MF_00168"/>
    </source>
</evidence>
<feature type="binding site" evidence="6">
    <location>
        <position position="298"/>
    </location>
    <ligand>
        <name>Zn(2+)</name>
        <dbReference type="ChEBI" id="CHEBI:29105"/>
    </ligand>
</feature>
<keyword evidence="6" id="KW-0479">Metal-binding</keyword>
<dbReference type="EMBL" id="CP000386">
    <property type="protein sequence ID" value="ABG04294.1"/>
    <property type="molecule type" value="Genomic_DNA"/>
</dbReference>
<comment type="similarity">
    <text evidence="6">Belongs to the queuine tRNA-ribosyltransferase family.</text>
</comment>
<feature type="binding site" evidence="6">
    <location>
        <position position="296"/>
    </location>
    <ligand>
        <name>Zn(2+)</name>
        <dbReference type="ChEBI" id="CHEBI:29105"/>
    </ligand>
</feature>
<keyword evidence="9" id="KW-1185">Reference proteome</keyword>
<keyword evidence="1 6" id="KW-0328">Glycosyltransferase</keyword>
<keyword evidence="3 6" id="KW-0819">tRNA processing</keyword>
<dbReference type="InterPro" id="IPR050076">
    <property type="entry name" value="ArchSynthase1/Queuine_TRR"/>
</dbReference>
<proteinExistence type="inferred from homology"/>
<name>Q1AWD4_RUBXD</name>
<evidence type="ECO:0000313" key="9">
    <source>
        <dbReference type="Proteomes" id="UP000006637"/>
    </source>
</evidence>
<dbReference type="NCBIfam" id="TIGR00449">
    <property type="entry name" value="tgt_general"/>
    <property type="match status" value="1"/>
</dbReference>
<feature type="active site" description="Nucleophile" evidence="6">
    <location>
        <position position="258"/>
    </location>
</feature>
<comment type="pathway">
    <text evidence="6">tRNA modification; tRNA-queuosine biosynthesis.</text>
</comment>
<feature type="binding site" evidence="6">
    <location>
        <position position="327"/>
    </location>
    <ligand>
        <name>Zn(2+)</name>
        <dbReference type="ChEBI" id="CHEBI:29105"/>
    </ligand>
</feature>
<dbReference type="GO" id="GO:0005829">
    <property type="term" value="C:cytosol"/>
    <property type="evidence" value="ECO:0007669"/>
    <property type="project" value="TreeGrafter"/>
</dbReference>
<dbReference type="GO" id="GO:0008616">
    <property type="term" value="P:tRNA queuosine(34) biosynthetic process"/>
    <property type="evidence" value="ECO:0007669"/>
    <property type="project" value="UniProtKB-UniRule"/>
</dbReference>
<dbReference type="HAMAP" id="MF_00168">
    <property type="entry name" value="Q_tRNA_Tgt"/>
    <property type="match status" value="1"/>
</dbReference>
<feature type="region of interest" description="RNA binding" evidence="6">
    <location>
        <begin position="239"/>
        <end position="245"/>
    </location>
</feature>
<protein>
    <recommendedName>
        <fullName evidence="6">Queuine tRNA-ribosyltransferase</fullName>
        <ecNumber evidence="6">2.4.2.29</ecNumber>
    </recommendedName>
    <alternativeName>
        <fullName evidence="6">Guanine insertion enzyme</fullName>
    </alternativeName>
    <alternativeName>
        <fullName evidence="6">tRNA-guanine transglycosylase</fullName>
    </alternativeName>
</protein>
<comment type="subunit">
    <text evidence="6">Homodimer. Within each dimer, one monomer is responsible for RNA recognition and catalysis, while the other monomer binds to the replacement base PreQ1.</text>
</comment>
<sequence length="365" mass="40005">MEAVCGAARAGLLRTPHGAVETPTFMPVGTKGAVKGLSPRDLAEIGAGIVLGNTYHLYLRPGAEVVREAGGLHEFTGWSGPMLTDSGGYQVFSLARIRRLSEEGVRFTSVYDGSVHAFTPELAVRVQEALGADVAMVLDECPPAEADRAYHVSSLRRTARWAARCKKAHSRPDQALFGIVQGGLYPDLREESLRRTLELDFDGYAVGGLSVGEPRERMLEILSLLTPRLPEDRPRYFMGIGDPVGILEVIALGVDMFDCVLPTRLARHGTALTSEGRLNLKNARYRRDFGPLDPGCPCEACAGFSRAYLAHLLRENELLGHRLVSLHNVRFVTELCRSARREILAGTYAAWMRGWISRYTAARSG</sequence>
<dbReference type="PANTHER" id="PTHR46499:SF1">
    <property type="entry name" value="QUEUINE TRNA-RIBOSYLTRANSFERASE"/>
    <property type="match status" value="1"/>
</dbReference>
<feature type="binding site" evidence="6">
    <location>
        <position position="208"/>
    </location>
    <ligand>
        <name>substrate</name>
    </ligand>
</feature>
<dbReference type="InterPro" id="IPR004803">
    <property type="entry name" value="TGT"/>
</dbReference>
<dbReference type="UniPathway" id="UPA00392"/>
<dbReference type="eggNOG" id="COG0343">
    <property type="taxonomic scope" value="Bacteria"/>
</dbReference>
<dbReference type="InterPro" id="IPR036511">
    <property type="entry name" value="TGT-like_sf"/>
</dbReference>
<feature type="active site" description="Proton acceptor" evidence="6">
    <location>
        <position position="85"/>
    </location>
</feature>
<feature type="binding site" evidence="6">
    <location>
        <position position="181"/>
    </location>
    <ligand>
        <name>substrate</name>
    </ligand>
</feature>
<keyword evidence="2 6" id="KW-0808">Transferase</keyword>
<dbReference type="GO" id="GO:0008479">
    <property type="term" value="F:tRNA-guanosine(34) queuine transglycosylase activity"/>
    <property type="evidence" value="ECO:0007669"/>
    <property type="project" value="UniProtKB-UniRule"/>
</dbReference>
<dbReference type="PhylomeDB" id="Q1AWD4"/>
<feature type="domain" description="tRNA-guanine(15) transglycosylase-like" evidence="7">
    <location>
        <begin position="7"/>
        <end position="360"/>
    </location>
</feature>
<dbReference type="STRING" id="266117.Rxyl_1330"/>
<dbReference type="HOGENOM" id="CLU_022060_0_1_11"/>
<dbReference type="EC" id="2.4.2.29" evidence="6"/>
<evidence type="ECO:0000256" key="2">
    <source>
        <dbReference type="ARBA" id="ARBA00022679"/>
    </source>
</evidence>
<dbReference type="PANTHER" id="PTHR46499">
    <property type="entry name" value="QUEUINE TRNA-RIBOSYLTRANSFERASE"/>
    <property type="match status" value="1"/>
</dbReference>
<evidence type="ECO:0000259" key="7">
    <source>
        <dbReference type="Pfam" id="PF01702"/>
    </source>
</evidence>
<dbReference type="AlphaFoldDB" id="Q1AWD4"/>
<dbReference type="SUPFAM" id="SSF51713">
    <property type="entry name" value="tRNA-guanine transglycosylase"/>
    <property type="match status" value="1"/>
</dbReference>
<evidence type="ECO:0000256" key="4">
    <source>
        <dbReference type="ARBA" id="ARBA00022785"/>
    </source>
</evidence>
<dbReference type="FunFam" id="3.20.20.105:FF:000001">
    <property type="entry name" value="Queuine tRNA-ribosyltransferase"/>
    <property type="match status" value="1"/>
</dbReference>
<dbReference type="RefSeq" id="WP_011564311.1">
    <property type="nucleotide sequence ID" value="NC_008148.1"/>
</dbReference>
<feature type="binding site" evidence="6">
    <location>
        <begin position="85"/>
        <end position="89"/>
    </location>
    <ligand>
        <name>substrate</name>
    </ligand>
</feature>
<dbReference type="Proteomes" id="UP000006637">
    <property type="component" value="Chromosome"/>
</dbReference>